<dbReference type="NCBIfam" id="TIGR01297">
    <property type="entry name" value="CDF"/>
    <property type="match status" value="1"/>
</dbReference>
<feature type="transmembrane region" description="Helical" evidence="9">
    <location>
        <begin position="76"/>
        <end position="94"/>
    </location>
</feature>
<dbReference type="GO" id="GO:0015341">
    <property type="term" value="F:zinc efflux antiporter activity"/>
    <property type="evidence" value="ECO:0007669"/>
    <property type="project" value="TreeGrafter"/>
</dbReference>
<gene>
    <name evidence="12" type="ORF">DVH29_06160</name>
</gene>
<dbReference type="InterPro" id="IPR027470">
    <property type="entry name" value="Cation_efflux_CTD"/>
</dbReference>
<feature type="transmembrane region" description="Helical" evidence="9">
    <location>
        <begin position="42"/>
        <end position="60"/>
    </location>
</feature>
<evidence type="ECO:0000256" key="5">
    <source>
        <dbReference type="ARBA" id="ARBA00022692"/>
    </source>
</evidence>
<organism evidence="12 13">
    <name type="scientific">Pelagibacterium lacus</name>
    <dbReference type="NCBI Taxonomy" id="2282655"/>
    <lineage>
        <taxon>Bacteria</taxon>
        <taxon>Pseudomonadati</taxon>
        <taxon>Pseudomonadota</taxon>
        <taxon>Alphaproteobacteria</taxon>
        <taxon>Hyphomicrobiales</taxon>
        <taxon>Devosiaceae</taxon>
        <taxon>Pelagibacterium</taxon>
    </lineage>
</organism>
<accession>A0A369WBP0</accession>
<keyword evidence="6 9" id="KW-1133">Transmembrane helix</keyword>
<evidence type="ECO:0000259" key="10">
    <source>
        <dbReference type="Pfam" id="PF01545"/>
    </source>
</evidence>
<feature type="transmembrane region" description="Helical" evidence="9">
    <location>
        <begin position="154"/>
        <end position="172"/>
    </location>
</feature>
<name>A0A369WBP0_9HYPH</name>
<feature type="domain" description="Cation efflux protein transmembrane" evidence="10">
    <location>
        <begin position="12"/>
        <end position="203"/>
    </location>
</feature>
<dbReference type="GO" id="GO:0005886">
    <property type="term" value="C:plasma membrane"/>
    <property type="evidence" value="ECO:0007669"/>
    <property type="project" value="UniProtKB-SubCell"/>
</dbReference>
<feature type="transmembrane region" description="Helical" evidence="9">
    <location>
        <begin position="114"/>
        <end position="133"/>
    </location>
</feature>
<dbReference type="Pfam" id="PF01545">
    <property type="entry name" value="Cation_efflux"/>
    <property type="match status" value="1"/>
</dbReference>
<dbReference type="InterPro" id="IPR027469">
    <property type="entry name" value="Cation_efflux_TMD_sf"/>
</dbReference>
<keyword evidence="5 9" id="KW-0812">Transmembrane</keyword>
<keyword evidence="3" id="KW-0813">Transport</keyword>
<dbReference type="OrthoDB" id="9806522at2"/>
<dbReference type="GO" id="GO:0015093">
    <property type="term" value="F:ferrous iron transmembrane transporter activity"/>
    <property type="evidence" value="ECO:0007669"/>
    <property type="project" value="TreeGrafter"/>
</dbReference>
<dbReference type="Gene3D" id="1.20.1510.10">
    <property type="entry name" value="Cation efflux protein transmembrane domain"/>
    <property type="match status" value="1"/>
</dbReference>
<evidence type="ECO:0000256" key="7">
    <source>
        <dbReference type="ARBA" id="ARBA00023136"/>
    </source>
</evidence>
<comment type="subcellular location">
    <subcellularLocation>
        <location evidence="1">Cell membrane</location>
        <topology evidence="1">Multi-pass membrane protein</topology>
    </subcellularLocation>
</comment>
<evidence type="ECO:0000256" key="8">
    <source>
        <dbReference type="ARBA" id="ARBA00068882"/>
    </source>
</evidence>
<evidence type="ECO:0000256" key="4">
    <source>
        <dbReference type="ARBA" id="ARBA00022475"/>
    </source>
</evidence>
<dbReference type="PANTHER" id="PTHR43840:SF15">
    <property type="entry name" value="MITOCHONDRIAL METAL TRANSPORTER 1-RELATED"/>
    <property type="match status" value="1"/>
</dbReference>
<dbReference type="EMBL" id="QQNH01000006">
    <property type="protein sequence ID" value="RDE09521.1"/>
    <property type="molecule type" value="Genomic_DNA"/>
</dbReference>
<dbReference type="InterPro" id="IPR002524">
    <property type="entry name" value="Cation_efflux"/>
</dbReference>
<dbReference type="Proteomes" id="UP000253759">
    <property type="component" value="Unassembled WGS sequence"/>
</dbReference>
<evidence type="ECO:0000256" key="9">
    <source>
        <dbReference type="SAM" id="Phobius"/>
    </source>
</evidence>
<dbReference type="PANTHER" id="PTHR43840">
    <property type="entry name" value="MITOCHONDRIAL METAL TRANSPORTER 1-RELATED"/>
    <property type="match status" value="1"/>
</dbReference>
<reference evidence="13" key="1">
    <citation type="submission" date="2018-07" db="EMBL/GenBank/DDBJ databases">
        <authorList>
            <person name="Liu B.-T."/>
            <person name="Du Z."/>
        </authorList>
    </citation>
    <scope>NUCLEOTIDE SEQUENCE [LARGE SCALE GENOMIC DNA]</scope>
    <source>
        <strain evidence="13">XYN52</strain>
    </source>
</reference>
<comment type="similarity">
    <text evidence="2">Belongs to the cation diffusion facilitator (CDF) transporter (TC 2.A.4) family.</text>
</comment>
<dbReference type="GO" id="GO:0006882">
    <property type="term" value="P:intracellular zinc ion homeostasis"/>
    <property type="evidence" value="ECO:0007669"/>
    <property type="project" value="TreeGrafter"/>
</dbReference>
<keyword evidence="7 9" id="KW-0472">Membrane</keyword>
<evidence type="ECO:0000313" key="13">
    <source>
        <dbReference type="Proteomes" id="UP000253759"/>
    </source>
</evidence>
<evidence type="ECO:0000313" key="12">
    <source>
        <dbReference type="EMBL" id="RDE09521.1"/>
    </source>
</evidence>
<dbReference type="InterPro" id="IPR050291">
    <property type="entry name" value="CDF_Transporter"/>
</dbReference>
<proteinExistence type="inferred from homology"/>
<dbReference type="Pfam" id="PF16916">
    <property type="entry name" value="ZT_dimer"/>
    <property type="match status" value="1"/>
</dbReference>
<keyword evidence="13" id="KW-1185">Reference proteome</keyword>
<dbReference type="InterPro" id="IPR058533">
    <property type="entry name" value="Cation_efflux_TM"/>
</dbReference>
<evidence type="ECO:0000256" key="3">
    <source>
        <dbReference type="ARBA" id="ARBA00022448"/>
    </source>
</evidence>
<sequence length="296" mass="31264">MMTQTLRLALGSLGIAIAVLALKLWAARITGSVALLSDALESVVNLATALAALIAVRLAARPADTRMPYGYHKAEYFSAVIEGVFIVVAALLIFHQAYEGFRAPAPIEAPFEGIAISMLATAINGVWCVVLIRQGRRLHSPALEADGQHLWTDVLSSIGVAAGLVLVIVTGMPVLDSVLAALVGLNILWSGTRLLASSVGQLMDVAVPKEQLDAIRETIGANAQGAIEAHDVRTRQAGKVTFIDFHLVVPGTMSVEEAHAICDRIEAALQADHAEAMVTIHVEPEAKAKHSGIVVL</sequence>
<evidence type="ECO:0000256" key="2">
    <source>
        <dbReference type="ARBA" id="ARBA00008114"/>
    </source>
</evidence>
<evidence type="ECO:0000259" key="11">
    <source>
        <dbReference type="Pfam" id="PF16916"/>
    </source>
</evidence>
<evidence type="ECO:0000256" key="6">
    <source>
        <dbReference type="ARBA" id="ARBA00022989"/>
    </source>
</evidence>
<dbReference type="SUPFAM" id="SSF160240">
    <property type="entry name" value="Cation efflux protein cytoplasmic domain-like"/>
    <property type="match status" value="1"/>
</dbReference>
<evidence type="ECO:0000256" key="1">
    <source>
        <dbReference type="ARBA" id="ARBA00004651"/>
    </source>
</evidence>
<feature type="domain" description="Cation efflux protein cytoplasmic" evidence="11">
    <location>
        <begin position="208"/>
        <end position="285"/>
    </location>
</feature>
<comment type="caution">
    <text evidence="12">The sequence shown here is derived from an EMBL/GenBank/DDBJ whole genome shotgun (WGS) entry which is preliminary data.</text>
</comment>
<dbReference type="InterPro" id="IPR036837">
    <property type="entry name" value="Cation_efflux_CTD_sf"/>
</dbReference>
<dbReference type="AlphaFoldDB" id="A0A369WBP0"/>
<dbReference type="FunFam" id="3.30.70.1350:FF:000002">
    <property type="entry name" value="Ferrous-iron efflux pump FieF"/>
    <property type="match status" value="1"/>
</dbReference>
<dbReference type="SUPFAM" id="SSF161111">
    <property type="entry name" value="Cation efflux protein transmembrane domain-like"/>
    <property type="match status" value="1"/>
</dbReference>
<protein>
    <recommendedName>
        <fullName evidence="8">Protein p34</fullName>
    </recommendedName>
</protein>
<dbReference type="Gene3D" id="3.30.70.1350">
    <property type="entry name" value="Cation efflux protein, cytoplasmic domain"/>
    <property type="match status" value="1"/>
</dbReference>
<keyword evidence="4" id="KW-1003">Cell membrane</keyword>
<dbReference type="GO" id="GO:0015086">
    <property type="term" value="F:cadmium ion transmembrane transporter activity"/>
    <property type="evidence" value="ECO:0007669"/>
    <property type="project" value="TreeGrafter"/>
</dbReference>